<dbReference type="PROSITE" id="PS50259">
    <property type="entry name" value="G_PROTEIN_RECEP_F3_4"/>
    <property type="match status" value="1"/>
</dbReference>
<dbReference type="STRING" id="318479.A0A158Q6E9"/>
<dbReference type="WBParaSite" id="DME_0000991701-mRNA-1">
    <property type="protein sequence ID" value="DME_0000991701-mRNA-1"/>
    <property type="gene ID" value="DME_0000991701"/>
</dbReference>
<dbReference type="Pfam" id="PF00003">
    <property type="entry name" value="7tm_3"/>
    <property type="match status" value="1"/>
</dbReference>
<dbReference type="InterPro" id="IPR011500">
    <property type="entry name" value="GPCR_3_9-Cys_dom"/>
</dbReference>
<evidence type="ECO:0000256" key="8">
    <source>
        <dbReference type="ARBA" id="ARBA00023170"/>
    </source>
</evidence>
<dbReference type="InterPro" id="IPR001828">
    <property type="entry name" value="ANF_lig-bd_rcpt"/>
</dbReference>
<evidence type="ECO:0000313" key="15">
    <source>
        <dbReference type="Proteomes" id="UP000038040"/>
    </source>
</evidence>
<evidence type="ECO:0000256" key="9">
    <source>
        <dbReference type="ARBA" id="ARBA00023180"/>
    </source>
</evidence>
<accession>A0A158Q6E9</accession>
<dbReference type="SUPFAM" id="SSF53822">
    <property type="entry name" value="Periplasmic binding protein-like I"/>
    <property type="match status" value="1"/>
</dbReference>
<dbReference type="CDD" id="cd06362">
    <property type="entry name" value="PBP1_mGluR"/>
    <property type="match status" value="1"/>
</dbReference>
<proteinExistence type="inferred from homology"/>
<dbReference type="GO" id="GO:0005886">
    <property type="term" value="C:plasma membrane"/>
    <property type="evidence" value="ECO:0007669"/>
    <property type="project" value="UniProtKB-SubCell"/>
</dbReference>
<protein>
    <submittedName>
        <fullName evidence="17">G_PROTEIN_RECEP_F3_4 domain-containing protein</fullName>
    </submittedName>
</protein>
<evidence type="ECO:0000313" key="16">
    <source>
        <dbReference type="Proteomes" id="UP000274756"/>
    </source>
</evidence>
<evidence type="ECO:0000256" key="12">
    <source>
        <dbReference type="SAM" id="Phobius"/>
    </source>
</evidence>
<dbReference type="CDD" id="cd15934">
    <property type="entry name" value="7tmC_mGluRs_group2_3"/>
    <property type="match status" value="1"/>
</dbReference>
<name>A0A158Q6E9_DRAME</name>
<feature type="transmembrane region" description="Helical" evidence="12">
    <location>
        <begin position="619"/>
        <end position="646"/>
    </location>
</feature>
<feature type="transmembrane region" description="Helical" evidence="12">
    <location>
        <begin position="808"/>
        <end position="830"/>
    </location>
</feature>
<keyword evidence="6" id="KW-0297">G-protein coupled receptor</keyword>
<organism evidence="15 17">
    <name type="scientific">Dracunculus medinensis</name>
    <name type="common">Guinea worm</name>
    <dbReference type="NCBI Taxonomy" id="318479"/>
    <lineage>
        <taxon>Eukaryota</taxon>
        <taxon>Metazoa</taxon>
        <taxon>Ecdysozoa</taxon>
        <taxon>Nematoda</taxon>
        <taxon>Chromadorea</taxon>
        <taxon>Rhabditida</taxon>
        <taxon>Spirurina</taxon>
        <taxon>Dracunculoidea</taxon>
        <taxon>Dracunculidae</taxon>
        <taxon>Dracunculus</taxon>
    </lineage>
</organism>
<dbReference type="Pfam" id="PF01094">
    <property type="entry name" value="ANF_receptor"/>
    <property type="match status" value="1"/>
</dbReference>
<evidence type="ECO:0000256" key="11">
    <source>
        <dbReference type="ARBA" id="ARBA00054813"/>
    </source>
</evidence>
<keyword evidence="16" id="KW-1185">Reference proteome</keyword>
<dbReference type="PANTHER" id="PTHR24060">
    <property type="entry name" value="METABOTROPIC GLUTAMATE RECEPTOR"/>
    <property type="match status" value="1"/>
</dbReference>
<gene>
    <name evidence="14" type="ORF">DME_LOCUS3482</name>
</gene>
<evidence type="ECO:0000256" key="10">
    <source>
        <dbReference type="ARBA" id="ARBA00023224"/>
    </source>
</evidence>
<dbReference type="InterPro" id="IPR000162">
    <property type="entry name" value="GPCR_3_mtglu_rcpt"/>
</dbReference>
<keyword evidence="9" id="KW-0325">Glycoprotein</keyword>
<evidence type="ECO:0000256" key="7">
    <source>
        <dbReference type="ARBA" id="ARBA00023136"/>
    </source>
</evidence>
<dbReference type="InterPro" id="IPR000337">
    <property type="entry name" value="GPCR_3"/>
</dbReference>
<comment type="similarity">
    <text evidence="2">Belongs to the G-protein coupled receptor 3 family.</text>
</comment>
<dbReference type="PROSITE" id="PS00981">
    <property type="entry name" value="G_PROTEIN_RECEP_F3_3"/>
    <property type="match status" value="1"/>
</dbReference>
<keyword evidence="3" id="KW-1003">Cell membrane</keyword>
<dbReference type="AlphaFoldDB" id="A0A158Q6E9"/>
<evidence type="ECO:0000256" key="3">
    <source>
        <dbReference type="ARBA" id="ARBA00022475"/>
    </source>
</evidence>
<dbReference type="FunFam" id="3.40.50.2300:FF:000145">
    <property type="entry name" value="Glutamate receptor, metabotropic"/>
    <property type="match status" value="1"/>
</dbReference>
<keyword evidence="10" id="KW-0807">Transducer</keyword>
<dbReference type="PRINTS" id="PR00593">
    <property type="entry name" value="MTABOTROPICR"/>
</dbReference>
<feature type="transmembrane region" description="Helical" evidence="12">
    <location>
        <begin position="658"/>
        <end position="678"/>
    </location>
</feature>
<feature type="transmembrane region" description="Helical" evidence="12">
    <location>
        <begin position="777"/>
        <end position="796"/>
    </location>
</feature>
<dbReference type="PROSITE" id="PS00979">
    <property type="entry name" value="G_PROTEIN_RECEP_F3_1"/>
    <property type="match status" value="1"/>
</dbReference>
<evidence type="ECO:0000256" key="4">
    <source>
        <dbReference type="ARBA" id="ARBA00022692"/>
    </source>
</evidence>
<dbReference type="Gene3D" id="3.40.50.2300">
    <property type="match status" value="2"/>
</dbReference>
<evidence type="ECO:0000313" key="14">
    <source>
        <dbReference type="EMBL" id="VDN53509.1"/>
    </source>
</evidence>
<dbReference type="InterPro" id="IPR028082">
    <property type="entry name" value="Peripla_BP_I"/>
</dbReference>
<dbReference type="Gene3D" id="2.10.50.30">
    <property type="entry name" value="GPCR, family 3, nine cysteines domain"/>
    <property type="match status" value="1"/>
</dbReference>
<comment type="subcellular location">
    <subcellularLocation>
        <location evidence="1">Cell membrane</location>
        <topology evidence="1">Multi-pass membrane protein</topology>
    </subcellularLocation>
</comment>
<evidence type="ECO:0000256" key="1">
    <source>
        <dbReference type="ARBA" id="ARBA00004651"/>
    </source>
</evidence>
<evidence type="ECO:0000259" key="13">
    <source>
        <dbReference type="PROSITE" id="PS50259"/>
    </source>
</evidence>
<keyword evidence="7 12" id="KW-0472">Membrane</keyword>
<dbReference type="InterPro" id="IPR017978">
    <property type="entry name" value="GPCR_3_C"/>
</dbReference>
<evidence type="ECO:0000256" key="5">
    <source>
        <dbReference type="ARBA" id="ARBA00022989"/>
    </source>
</evidence>
<dbReference type="OrthoDB" id="425344at2759"/>
<keyword evidence="4 12" id="KW-0812">Transmembrane</keyword>
<evidence type="ECO:0000313" key="17">
    <source>
        <dbReference type="WBParaSite" id="DME_0000991701-mRNA-1"/>
    </source>
</evidence>
<dbReference type="InterPro" id="IPR050726">
    <property type="entry name" value="mGluR"/>
</dbReference>
<dbReference type="EMBL" id="UYYG01000138">
    <property type="protein sequence ID" value="VDN53509.1"/>
    <property type="molecule type" value="Genomic_DNA"/>
</dbReference>
<dbReference type="InterPro" id="IPR017979">
    <property type="entry name" value="GPCR_3_CS"/>
</dbReference>
<dbReference type="PROSITE" id="PS00980">
    <property type="entry name" value="G_PROTEIN_RECEP_F3_2"/>
    <property type="match status" value="1"/>
</dbReference>
<dbReference type="Proteomes" id="UP000038040">
    <property type="component" value="Unplaced"/>
</dbReference>
<dbReference type="Proteomes" id="UP000274756">
    <property type="component" value="Unassembled WGS sequence"/>
</dbReference>
<dbReference type="GO" id="GO:0004930">
    <property type="term" value="F:G protein-coupled receptor activity"/>
    <property type="evidence" value="ECO:0007669"/>
    <property type="project" value="UniProtKB-KW"/>
</dbReference>
<dbReference type="InterPro" id="IPR038550">
    <property type="entry name" value="GPCR_3_9-Cys_sf"/>
</dbReference>
<sequence>IRQLRISGDIIIGGVFPVHAKPDSPDQICGPIAETRGIHRVEAMLYALDIINSRKDFLRGYKLGAMILDSCSTPAYALNQSLDFVRDMIGSSDQHEYQCPDGSLPIIKHITRKNVAAVVGGSYSSVTVQVANLLRLFKIAQVSPASTNADLSDKNRFEYFARTVPSDNYQAKAMVDIALHFNWSYLSLVYSADEYGELGAEAFKKEARKKNICIATEERISMKKEALTDSIDNLVKKLQPDKTVGARVVVLFVGTEYVPELMFQTSVRMNLNHRNKEKKIIWLASEGWDRNNDAYTIKKRKYAADGAIVLMLESKKVPSFEEYFLSLHPNDENFKRNSWLKELWNQKFFCEFDLPIDSKKNRCENYKQSRENFNADDKVEFVIDAVFAIAHGLKAMKEAACPNDSIATSWISRHSKMPEVCPSLKKIDGEEFYKKYFWLLCSKYFFHLLITQKFRRKKIYHNFINRIRLNLSFFSDLVGKKFHFSAEGDGPAHYTILNYQPRDLNKKRNKYEKETRTSDYVVVGRWSEDQLQLNDKKMFWGSNNIPLSVCSLPCPVGYRKQLIKDEICCWACGKCEEYEYLINETTCVDCGEGWWPTPNRKDCYDIAVINLQYMQWSSWYSIVPSLFAIIGICSTIAVIIIYLRYYETPVVKASGRELSFILLIAMILCYLMTFVLLARPSTVVCAVKRTGIGFAFSCLYAGMLIKTNRISRIFSHRSIRRPLFISPISQVMLTLSLVGFQLLGSLIWLFLVPPGIRHDYPSRDQVVLTCNVPEHHFLYSLAYNAALIVLCTIYAVKTRKVPENFNETKFIGFSMYTTCVIWLSWIFFFFGTGNKFQIQTTSLCISISMSANVALICIFSPKIWIILFEKHKNVRKQGGEQLFSKRGYSTTGNDYVAVSQHMALLTDSKRHASHQSTSSSGNDIFL</sequence>
<keyword evidence="8" id="KW-0675">Receptor</keyword>
<reference evidence="14 16" key="2">
    <citation type="submission" date="2018-11" db="EMBL/GenBank/DDBJ databases">
        <authorList>
            <consortium name="Pathogen Informatics"/>
        </authorList>
    </citation>
    <scope>NUCLEOTIDE SEQUENCE [LARGE SCALE GENOMIC DNA]</scope>
</reference>
<evidence type="ECO:0000256" key="2">
    <source>
        <dbReference type="ARBA" id="ARBA00007242"/>
    </source>
</evidence>
<comment type="function">
    <text evidence="11">G-protein coupled receptor for glutamate. Ligand binding causes a conformation change that triggers signaling via guanine nucleotide-binding proteins (G proteins) and modulates the activity of down-stream effectors.</text>
</comment>
<dbReference type="Pfam" id="PF07562">
    <property type="entry name" value="NCD3G"/>
    <property type="match status" value="1"/>
</dbReference>
<reference evidence="17" key="1">
    <citation type="submission" date="2016-04" db="UniProtKB">
        <authorList>
            <consortium name="WormBaseParasite"/>
        </authorList>
    </citation>
    <scope>IDENTIFICATION</scope>
</reference>
<feature type="transmembrane region" description="Helical" evidence="12">
    <location>
        <begin position="728"/>
        <end position="751"/>
    </location>
</feature>
<keyword evidence="5 12" id="KW-1133">Transmembrane helix</keyword>
<dbReference type="PRINTS" id="PR00248">
    <property type="entry name" value="GPCRMGR"/>
</dbReference>
<feature type="transmembrane region" description="Helical" evidence="12">
    <location>
        <begin position="690"/>
        <end position="707"/>
    </location>
</feature>
<evidence type="ECO:0000256" key="6">
    <source>
        <dbReference type="ARBA" id="ARBA00023040"/>
    </source>
</evidence>
<dbReference type="FunFam" id="2.10.50.30:FF:000001">
    <property type="entry name" value="metabotropic glutamate receptor 1"/>
    <property type="match status" value="1"/>
</dbReference>
<feature type="domain" description="G-protein coupled receptors family 3 profile" evidence="13">
    <location>
        <begin position="620"/>
        <end position="877"/>
    </location>
</feature>
<feature type="transmembrane region" description="Helical" evidence="12">
    <location>
        <begin position="850"/>
        <end position="868"/>
    </location>
</feature>